<evidence type="ECO:0000313" key="18">
    <source>
        <dbReference type="Proteomes" id="UP000178885"/>
    </source>
</evidence>
<dbReference type="CDD" id="cd01335">
    <property type="entry name" value="Radical_SAM"/>
    <property type="match status" value="1"/>
</dbReference>
<feature type="binding site" evidence="14">
    <location>
        <position position="119"/>
    </location>
    <ligand>
        <name>[4Fe-4S] cluster</name>
        <dbReference type="ChEBI" id="CHEBI:49883"/>
        <note>4Fe-4S-S-AdoMet</note>
    </ligand>
</feature>
<dbReference type="GO" id="GO:0046872">
    <property type="term" value="F:metal ion binding"/>
    <property type="evidence" value="ECO:0007669"/>
    <property type="project" value="UniProtKB-KW"/>
</dbReference>
<dbReference type="InterPro" id="IPR003739">
    <property type="entry name" value="Lys_aminomutase/Glu_NH3_mut"/>
</dbReference>
<evidence type="ECO:0000256" key="14">
    <source>
        <dbReference type="PIRSR" id="PIRSR004911-1"/>
    </source>
</evidence>
<organism evidence="17 18">
    <name type="scientific">Candidatus Muproteobacteria bacterium RBG_16_65_34</name>
    <dbReference type="NCBI Taxonomy" id="1817760"/>
    <lineage>
        <taxon>Bacteria</taxon>
        <taxon>Pseudomonadati</taxon>
        <taxon>Pseudomonadota</taxon>
        <taxon>Candidatus Muproteobacteria</taxon>
    </lineage>
</organism>
<name>A0A1F6TPE9_9PROT</name>
<dbReference type="GO" id="GO:0051539">
    <property type="term" value="F:4 iron, 4 sulfur cluster binding"/>
    <property type="evidence" value="ECO:0007669"/>
    <property type="project" value="UniProtKB-KW"/>
</dbReference>
<dbReference type="InterPro" id="IPR058240">
    <property type="entry name" value="rSAM_sf"/>
</dbReference>
<feature type="modified residue" description="N6-(pyridoxal phosphate)lysine" evidence="15">
    <location>
        <position position="331"/>
    </location>
</feature>
<dbReference type="SFLD" id="SFLDF00314">
    <property type="entry name" value="L-lysine_2_3-aminomutase_(yjeK"/>
    <property type="match status" value="1"/>
</dbReference>
<evidence type="ECO:0000256" key="8">
    <source>
        <dbReference type="ARBA" id="ARBA00022723"/>
    </source>
</evidence>
<evidence type="ECO:0000256" key="3">
    <source>
        <dbReference type="ARBA" id="ARBA00001966"/>
    </source>
</evidence>
<evidence type="ECO:0000256" key="11">
    <source>
        <dbReference type="ARBA" id="ARBA00023014"/>
    </source>
</evidence>
<keyword evidence="9 15" id="KW-0663">Pyridoxal phosphate</keyword>
<dbReference type="Pfam" id="PF04055">
    <property type="entry name" value="Radical_SAM"/>
    <property type="match status" value="1"/>
</dbReference>
<dbReference type="GO" id="GO:0016853">
    <property type="term" value="F:isomerase activity"/>
    <property type="evidence" value="ECO:0007669"/>
    <property type="project" value="UniProtKB-KW"/>
</dbReference>
<evidence type="ECO:0000256" key="7">
    <source>
        <dbReference type="ARBA" id="ARBA00022691"/>
    </source>
</evidence>
<keyword evidence="11 14" id="KW-0411">Iron-sulfur</keyword>
<accession>A0A1F6TPE9</accession>
<reference evidence="17 18" key="1">
    <citation type="journal article" date="2016" name="Nat. Commun.">
        <title>Thousands of microbial genomes shed light on interconnected biogeochemical processes in an aquifer system.</title>
        <authorList>
            <person name="Anantharaman K."/>
            <person name="Brown C.T."/>
            <person name="Hug L.A."/>
            <person name="Sharon I."/>
            <person name="Castelle C.J."/>
            <person name="Probst A.J."/>
            <person name="Thomas B.C."/>
            <person name="Singh A."/>
            <person name="Wilkins M.J."/>
            <person name="Karaoz U."/>
            <person name="Brodie E.L."/>
            <person name="Williams K.H."/>
            <person name="Hubbard S.S."/>
            <person name="Banfield J.F."/>
        </authorList>
    </citation>
    <scope>NUCLEOTIDE SEQUENCE [LARGE SCALE GENOMIC DNA]</scope>
</reference>
<dbReference type="AlphaFoldDB" id="A0A1F6TPE9"/>
<evidence type="ECO:0000256" key="12">
    <source>
        <dbReference type="ARBA" id="ARBA00023235"/>
    </source>
</evidence>
<keyword evidence="12" id="KW-0413">Isomerase</keyword>
<feature type="domain" description="Radical SAM core" evidence="16">
    <location>
        <begin position="105"/>
        <end position="320"/>
    </location>
</feature>
<comment type="cofactor">
    <cofactor evidence="3">
        <name>[4Fe-4S] cluster</name>
        <dbReference type="ChEBI" id="CHEBI:49883"/>
    </cofactor>
</comment>
<sequence length="335" mass="36386">MIPGSPALRQMPLWQTELARAITDPAELLAVLNLGPDWLPAARTAARAFPLRVPRGYVARMRPRDPGDPLLRQVLPLAEECLPAEGFGPDPVGDLAAMAAPGVLHKYRGRVLLTATGACAVHCRFCFRRHFPYDQAVASANRWRGALEHIAADDTITEVVLSGGDPLTLSDRRLCELAHVLQAIPHVRRLRVHTRLPIVLPERVDAELLEWLGGTRLQSVVVVHANHANEVDAGVRAALARLKGVGVVLLNQSVLLRGVNDRVETLADLSEALFAAGVVPYYLHMLDRVAGAAHFEVAESRARALMSELSARLPGYLVPRLVREVPGAPAKVPVP</sequence>
<dbReference type="SFLD" id="SFLDG01070">
    <property type="entry name" value="PLP-dependent"/>
    <property type="match status" value="1"/>
</dbReference>
<dbReference type="InterPro" id="IPR007197">
    <property type="entry name" value="rSAM"/>
</dbReference>
<protein>
    <recommendedName>
        <fullName evidence="5">L-lysine 2,3-aminomutase</fullName>
    </recommendedName>
    <alternativeName>
        <fullName evidence="13">EF-P post-translational modification enzyme B</fullName>
    </alternativeName>
</protein>
<dbReference type="Proteomes" id="UP000178885">
    <property type="component" value="Unassembled WGS sequence"/>
</dbReference>
<keyword evidence="8 14" id="KW-0479">Metal-binding</keyword>
<dbReference type="Gene3D" id="3.20.20.70">
    <property type="entry name" value="Aldolase class I"/>
    <property type="match status" value="1"/>
</dbReference>
<dbReference type="PROSITE" id="PS51918">
    <property type="entry name" value="RADICAL_SAM"/>
    <property type="match status" value="1"/>
</dbReference>
<dbReference type="PANTHER" id="PTHR30538">
    <property type="entry name" value="LYSINE 2,3-AMINOMUTASE-RELATED"/>
    <property type="match status" value="1"/>
</dbReference>
<dbReference type="NCBIfam" id="TIGR03821">
    <property type="entry name" value="EFP_modif_epmB"/>
    <property type="match status" value="1"/>
</dbReference>
<evidence type="ECO:0000256" key="13">
    <source>
        <dbReference type="ARBA" id="ARBA00030756"/>
    </source>
</evidence>
<dbReference type="InterPro" id="IPR013785">
    <property type="entry name" value="Aldolase_TIM"/>
</dbReference>
<evidence type="ECO:0000256" key="1">
    <source>
        <dbReference type="ARBA" id="ARBA00001352"/>
    </source>
</evidence>
<comment type="similarity">
    <text evidence="4">Belongs to the radical SAM superfamily. KamA family.</text>
</comment>
<feature type="binding site" evidence="14">
    <location>
        <position position="126"/>
    </location>
    <ligand>
        <name>[4Fe-4S] cluster</name>
        <dbReference type="ChEBI" id="CHEBI:49883"/>
        <note>4Fe-4S-S-AdoMet</note>
    </ligand>
</feature>
<dbReference type="InterPro" id="IPR022462">
    <property type="entry name" value="EpmB"/>
</dbReference>
<dbReference type="EMBL" id="MFSU01000067">
    <property type="protein sequence ID" value="OGI47017.1"/>
    <property type="molecule type" value="Genomic_DNA"/>
</dbReference>
<proteinExistence type="inferred from homology"/>
<comment type="cofactor">
    <cofactor evidence="2 15">
        <name>pyridoxal 5'-phosphate</name>
        <dbReference type="ChEBI" id="CHEBI:597326"/>
    </cofactor>
</comment>
<dbReference type="PANTHER" id="PTHR30538:SF1">
    <property type="entry name" value="L-LYSINE 2,3-AMINOMUTASE"/>
    <property type="match status" value="1"/>
</dbReference>
<comment type="catalytic activity">
    <reaction evidence="1">
        <text>L-lysine = D-beta-lysine</text>
        <dbReference type="Rhea" id="RHEA:44148"/>
        <dbReference type="ChEBI" id="CHEBI:32551"/>
        <dbReference type="ChEBI" id="CHEBI:84138"/>
    </reaction>
</comment>
<evidence type="ECO:0000259" key="16">
    <source>
        <dbReference type="PROSITE" id="PS51918"/>
    </source>
</evidence>
<evidence type="ECO:0000313" key="17">
    <source>
        <dbReference type="EMBL" id="OGI47017.1"/>
    </source>
</evidence>
<evidence type="ECO:0000256" key="9">
    <source>
        <dbReference type="ARBA" id="ARBA00022898"/>
    </source>
</evidence>
<dbReference type="SUPFAM" id="SSF102114">
    <property type="entry name" value="Radical SAM enzymes"/>
    <property type="match status" value="1"/>
</dbReference>
<dbReference type="SFLD" id="SFLDS00029">
    <property type="entry name" value="Radical_SAM"/>
    <property type="match status" value="1"/>
</dbReference>
<feature type="binding site" evidence="14">
    <location>
        <position position="123"/>
    </location>
    <ligand>
        <name>[4Fe-4S] cluster</name>
        <dbReference type="ChEBI" id="CHEBI:49883"/>
        <note>4Fe-4S-S-AdoMet</note>
    </ligand>
</feature>
<comment type="caution">
    <text evidence="17">The sequence shown here is derived from an EMBL/GenBank/DDBJ whole genome shotgun (WGS) entry which is preliminary data.</text>
</comment>
<dbReference type="NCBIfam" id="TIGR00238">
    <property type="entry name" value="KamA family radical SAM protein"/>
    <property type="match status" value="1"/>
</dbReference>
<dbReference type="PIRSF" id="PIRSF004911">
    <property type="entry name" value="DUF160"/>
    <property type="match status" value="1"/>
</dbReference>
<evidence type="ECO:0000256" key="4">
    <source>
        <dbReference type="ARBA" id="ARBA00008703"/>
    </source>
</evidence>
<gene>
    <name evidence="17" type="ORF">A2151_08050</name>
</gene>
<evidence type="ECO:0000256" key="6">
    <source>
        <dbReference type="ARBA" id="ARBA00022485"/>
    </source>
</evidence>
<evidence type="ECO:0000256" key="10">
    <source>
        <dbReference type="ARBA" id="ARBA00023004"/>
    </source>
</evidence>
<keyword evidence="7" id="KW-0949">S-adenosyl-L-methionine</keyword>
<evidence type="ECO:0000256" key="15">
    <source>
        <dbReference type="PIRSR" id="PIRSR603739-50"/>
    </source>
</evidence>
<dbReference type="STRING" id="1817760.A2151_08050"/>
<keyword evidence="10" id="KW-0408">Iron</keyword>
<evidence type="ECO:0000256" key="2">
    <source>
        <dbReference type="ARBA" id="ARBA00001933"/>
    </source>
</evidence>
<evidence type="ECO:0000256" key="5">
    <source>
        <dbReference type="ARBA" id="ARBA00022363"/>
    </source>
</evidence>
<keyword evidence="6 14" id="KW-0004">4Fe-4S</keyword>